<protein>
    <recommendedName>
        <fullName evidence="9">Nuclear pore complex protein Nup85</fullName>
    </recommendedName>
</protein>
<comment type="function">
    <text evidence="9">Functions as a component of the nuclear pore complex (NPC).</text>
</comment>
<evidence type="ECO:0000256" key="1">
    <source>
        <dbReference type="ARBA" id="ARBA00004567"/>
    </source>
</evidence>
<name>A0A8K0JPC2_9TREE</name>
<dbReference type="InterPro" id="IPR011502">
    <property type="entry name" value="Nucleoporin_Nup85"/>
</dbReference>
<proteinExistence type="inferred from homology"/>
<evidence type="ECO:0000256" key="2">
    <source>
        <dbReference type="ARBA" id="ARBA00005573"/>
    </source>
</evidence>
<dbReference type="Proteomes" id="UP000812966">
    <property type="component" value="Unassembled WGS sequence"/>
</dbReference>
<organism evidence="10 11">
    <name type="scientific">Filobasidium floriforme</name>
    <dbReference type="NCBI Taxonomy" id="5210"/>
    <lineage>
        <taxon>Eukaryota</taxon>
        <taxon>Fungi</taxon>
        <taxon>Dikarya</taxon>
        <taxon>Basidiomycota</taxon>
        <taxon>Agaricomycotina</taxon>
        <taxon>Tremellomycetes</taxon>
        <taxon>Filobasidiales</taxon>
        <taxon>Filobasidiaceae</taxon>
        <taxon>Filobasidium</taxon>
    </lineage>
</organism>
<dbReference type="GO" id="GO:0031965">
    <property type="term" value="C:nuclear membrane"/>
    <property type="evidence" value="ECO:0007669"/>
    <property type="project" value="UniProtKB-UniRule"/>
</dbReference>
<keyword evidence="6 9" id="KW-0811">Translocation</keyword>
<dbReference type="GO" id="GO:0006606">
    <property type="term" value="P:protein import into nucleus"/>
    <property type="evidence" value="ECO:0007669"/>
    <property type="project" value="TreeGrafter"/>
</dbReference>
<dbReference type="PANTHER" id="PTHR13373">
    <property type="entry name" value="FROUNT PROTEIN-RELATED"/>
    <property type="match status" value="1"/>
</dbReference>
<evidence type="ECO:0000256" key="8">
    <source>
        <dbReference type="ARBA" id="ARBA00023242"/>
    </source>
</evidence>
<dbReference type="EMBL" id="JABELV010000022">
    <property type="protein sequence ID" value="KAG7563009.1"/>
    <property type="molecule type" value="Genomic_DNA"/>
</dbReference>
<keyword evidence="4 9" id="KW-0509">mRNA transport</keyword>
<comment type="caution">
    <text evidence="10">The sequence shown here is derived from an EMBL/GenBank/DDBJ whole genome shotgun (WGS) entry which is preliminary data.</text>
</comment>
<dbReference type="Pfam" id="PF07575">
    <property type="entry name" value="Nucleopor_Nup85"/>
    <property type="match status" value="2"/>
</dbReference>
<dbReference type="PANTHER" id="PTHR13373:SF21">
    <property type="entry name" value="NUCLEAR PORE COMPLEX PROTEIN NUP85"/>
    <property type="match status" value="1"/>
</dbReference>
<comment type="subcellular location">
    <subcellularLocation>
        <location evidence="1 9">Nucleus</location>
        <location evidence="1 9">Nuclear pore complex</location>
    </subcellularLocation>
</comment>
<keyword evidence="11" id="KW-1185">Reference proteome</keyword>
<dbReference type="GO" id="GO:0045893">
    <property type="term" value="P:positive regulation of DNA-templated transcription"/>
    <property type="evidence" value="ECO:0007669"/>
    <property type="project" value="TreeGrafter"/>
</dbReference>
<reference evidence="10" key="1">
    <citation type="submission" date="2020-04" db="EMBL/GenBank/DDBJ databases">
        <title>Analysis of mating type loci in Filobasidium floriforme.</title>
        <authorList>
            <person name="Nowrousian M."/>
        </authorList>
    </citation>
    <scope>NUCLEOTIDE SEQUENCE</scope>
    <source>
        <strain evidence="10">CBS 6242</strain>
    </source>
</reference>
<evidence type="ECO:0000256" key="9">
    <source>
        <dbReference type="RuleBase" id="RU365073"/>
    </source>
</evidence>
<dbReference type="GO" id="GO:0031080">
    <property type="term" value="C:nuclear pore outer ring"/>
    <property type="evidence" value="ECO:0007669"/>
    <property type="project" value="TreeGrafter"/>
</dbReference>
<evidence type="ECO:0000256" key="7">
    <source>
        <dbReference type="ARBA" id="ARBA00023132"/>
    </source>
</evidence>
<evidence type="ECO:0000256" key="5">
    <source>
        <dbReference type="ARBA" id="ARBA00022927"/>
    </source>
</evidence>
<dbReference type="GO" id="GO:0006406">
    <property type="term" value="P:mRNA export from nucleus"/>
    <property type="evidence" value="ECO:0007669"/>
    <property type="project" value="TreeGrafter"/>
</dbReference>
<comment type="subunit">
    <text evidence="9">Component of the nuclear pore complex (NPC).</text>
</comment>
<gene>
    <name evidence="10" type="ORF">FFLO_01567</name>
</gene>
<keyword evidence="5 9" id="KW-0653">Protein transport</keyword>
<sequence length="798" mass="88302">MTSALDITSDLLQDNIPVIRLLPAPIPPGGQATWSSSGRTFLAALSPSSNSFAAWVAPKVDVTAKAWEDENGILQEEPVTRITDVYEPDKAIYMGAWGSADESLHAFYKDAFTIFNSAQAIHQVHVAPLMSGNLPQTDGSSSLPTYEQELEVKRVGYMRELAENYMEAVEEVVRDTQLDASIRAHHLSILCILSLATLLFFPQDGLGDSLAGEELLDWLNSYGDGDGWGSICDSANRLASRVKEWEEDDWENTVCLSILRGPEVAQRLLQSLSDSHPEPQIASFANILSSSLAKVPRSRDVDKHPTSASFLSAHASWRERLRAEISIFCHGREDQGGWLELENDIDGIDRAVLEEESERWEQVLMRFASLMWGDQEAILETVEAEGGGDWTLALGIWGVWVDVSLRRDRYTDEGWIEGGMRPALGAITEALPVEPTNLQETTMLALCNNEITDALVQCNKMSLWLATHLTDLLEKLNLVDDDDDETYELPLRDYFVFQYTDMLLLGHEGYWEVACDYLSGCGAQGVGRIREILKRISLNIGNSPNFTQADDNEDAVMEVTSIIVPPGGTAESNDDLETVNALLKVASDHGLEDERREICRLAALQLLRQQRYGQAVVYCIHSMDTRLLAAIGEAVLDVYCSKGTEAYLQAVETIPSSIFTTDDGGHHVLLFLARFKEFLEALAEDRKPDAAKIVLACFGEGLVPEGFSAVLLLDTTELLEDPELLFDENDTCELLRNLEIVSQGATLSPSTYLRSLSNLQYRKGIVGNGNTDISSRIALEALDAVRLAAARNRVDMYL</sequence>
<keyword evidence="7 9" id="KW-0906">Nuclear pore complex</keyword>
<evidence type="ECO:0000256" key="3">
    <source>
        <dbReference type="ARBA" id="ARBA00022448"/>
    </source>
</evidence>
<keyword evidence="3 9" id="KW-0813">Transport</keyword>
<evidence type="ECO:0000256" key="4">
    <source>
        <dbReference type="ARBA" id="ARBA00022816"/>
    </source>
</evidence>
<evidence type="ECO:0000313" key="11">
    <source>
        <dbReference type="Proteomes" id="UP000812966"/>
    </source>
</evidence>
<comment type="similarity">
    <text evidence="2 9">Belongs to the nucleoporin Nup85 family.</text>
</comment>
<accession>A0A8K0JPC2</accession>
<dbReference type="AlphaFoldDB" id="A0A8K0JPC2"/>
<dbReference type="OrthoDB" id="17644at2759"/>
<keyword evidence="9" id="KW-0472">Membrane</keyword>
<keyword evidence="8 9" id="KW-0539">Nucleus</keyword>
<evidence type="ECO:0000256" key="6">
    <source>
        <dbReference type="ARBA" id="ARBA00023010"/>
    </source>
</evidence>
<evidence type="ECO:0000313" key="10">
    <source>
        <dbReference type="EMBL" id="KAG7563009.1"/>
    </source>
</evidence>
<dbReference type="GO" id="GO:0017056">
    <property type="term" value="F:structural constituent of nuclear pore"/>
    <property type="evidence" value="ECO:0007669"/>
    <property type="project" value="TreeGrafter"/>
</dbReference>